<comment type="caution">
    <text evidence="2">The sequence shown here is derived from an EMBL/GenBank/DDBJ whole genome shotgun (WGS) entry which is preliminary data.</text>
</comment>
<reference evidence="2 3" key="1">
    <citation type="submission" date="2023-03" db="EMBL/GenBank/DDBJ databases">
        <title>Bacillus Genome Sequencing.</title>
        <authorList>
            <person name="Dunlap C."/>
        </authorList>
    </citation>
    <scope>NUCLEOTIDE SEQUENCE [LARGE SCALE GENOMIC DNA]</scope>
    <source>
        <strain evidence="2 3">B-14544</strain>
    </source>
</reference>
<feature type="domain" description="Peptidase M20 dimerisation" evidence="1">
    <location>
        <begin position="183"/>
        <end position="277"/>
    </location>
</feature>
<feature type="non-terminal residue" evidence="2">
    <location>
        <position position="388"/>
    </location>
</feature>
<protein>
    <submittedName>
        <fullName evidence="2">M20 family metallopeptidase</fullName>
    </submittedName>
</protein>
<organism evidence="2 3">
    <name type="scientific">Bacillus xiapuensis</name>
    <dbReference type="NCBI Taxonomy" id="2014075"/>
    <lineage>
        <taxon>Bacteria</taxon>
        <taxon>Bacillati</taxon>
        <taxon>Bacillota</taxon>
        <taxon>Bacilli</taxon>
        <taxon>Bacillales</taxon>
        <taxon>Bacillaceae</taxon>
        <taxon>Bacillus</taxon>
    </lineage>
</organism>
<dbReference type="CDD" id="cd08021">
    <property type="entry name" value="M20_Acy1_YhaA-like"/>
    <property type="match status" value="1"/>
</dbReference>
<gene>
    <name evidence="2" type="ORF">P4447_18020</name>
</gene>
<evidence type="ECO:0000313" key="2">
    <source>
        <dbReference type="EMBL" id="MED3564314.1"/>
    </source>
</evidence>
<name>A0ABU6NDQ0_9BACI</name>
<dbReference type="SUPFAM" id="SSF55031">
    <property type="entry name" value="Bacterial exopeptidase dimerisation domain"/>
    <property type="match status" value="1"/>
</dbReference>
<dbReference type="InterPro" id="IPR002933">
    <property type="entry name" value="Peptidase_M20"/>
</dbReference>
<dbReference type="Pfam" id="PF01546">
    <property type="entry name" value="Peptidase_M20"/>
    <property type="match status" value="1"/>
</dbReference>
<dbReference type="InterPro" id="IPR017439">
    <property type="entry name" value="Amidohydrolase"/>
</dbReference>
<proteinExistence type="predicted"/>
<dbReference type="Gene3D" id="3.40.630.10">
    <property type="entry name" value="Zn peptidases"/>
    <property type="match status" value="1"/>
</dbReference>
<dbReference type="NCBIfam" id="TIGR01891">
    <property type="entry name" value="amidohydrolases"/>
    <property type="match status" value="1"/>
</dbReference>
<dbReference type="Pfam" id="PF07687">
    <property type="entry name" value="M20_dimer"/>
    <property type="match status" value="1"/>
</dbReference>
<dbReference type="SUPFAM" id="SSF53187">
    <property type="entry name" value="Zn-dependent exopeptidases"/>
    <property type="match status" value="1"/>
</dbReference>
<evidence type="ECO:0000313" key="3">
    <source>
        <dbReference type="Proteomes" id="UP001330749"/>
    </source>
</evidence>
<keyword evidence="3" id="KW-1185">Reference proteome</keyword>
<dbReference type="PANTHER" id="PTHR11014:SF63">
    <property type="entry name" value="METALLOPEPTIDASE, PUTATIVE (AFU_ORTHOLOGUE AFUA_6G09600)-RELATED"/>
    <property type="match status" value="1"/>
</dbReference>
<sequence length="388" mass="42487">MCTIDDLFLKVKEEVIRWRRYLHKYPELSFQEVKTAQFVYETLLSFGELEISRPTKTSVMARLIGQYPGKVIALRADMDALPITEENDFEFVSENAGVMHACGHDGHTAMLLGAAKILTKLKDQISGEVRFLFQHGEELPPGGAQEMVNAGVLDGVDLILGAHLVSTLPLGKIGLCYGPMMAGADTFKITVLGKGGHASQPNQTIDPIAIGAQVVTNLQHIVSRYQDPQETSVISVTQFHAGSAINVIPSTVTIGGSVRSFNPEMRGQIPSYIERIVKGVAEAHGAAYQFDYQFGYAPVINDEKVTRVIDETVCEVFGKESRELVKPMMASEDFSAYQKVVPGSYVSIGAGNEEKGIIYPHHHPKFTIDEQALDDGTKLLVHGTLKLL</sequence>
<dbReference type="RefSeq" id="WP_327969439.1">
    <property type="nucleotide sequence ID" value="NZ_JARMQG010000307.1"/>
</dbReference>
<dbReference type="Proteomes" id="UP001330749">
    <property type="component" value="Unassembled WGS sequence"/>
</dbReference>
<dbReference type="EMBL" id="JARMQG010000307">
    <property type="protein sequence ID" value="MED3564314.1"/>
    <property type="molecule type" value="Genomic_DNA"/>
</dbReference>
<dbReference type="PIRSF" id="PIRSF005962">
    <property type="entry name" value="Pept_M20D_amidohydro"/>
    <property type="match status" value="1"/>
</dbReference>
<dbReference type="InterPro" id="IPR011650">
    <property type="entry name" value="Peptidase_M20_dimer"/>
</dbReference>
<dbReference type="PANTHER" id="PTHR11014">
    <property type="entry name" value="PEPTIDASE M20 FAMILY MEMBER"/>
    <property type="match status" value="1"/>
</dbReference>
<dbReference type="Gene3D" id="3.30.70.360">
    <property type="match status" value="1"/>
</dbReference>
<evidence type="ECO:0000259" key="1">
    <source>
        <dbReference type="Pfam" id="PF07687"/>
    </source>
</evidence>
<accession>A0ABU6NDQ0</accession>
<dbReference type="InterPro" id="IPR036264">
    <property type="entry name" value="Bact_exopeptidase_dim_dom"/>
</dbReference>